<dbReference type="CDD" id="cd06464">
    <property type="entry name" value="ACD_sHsps-like"/>
    <property type="match status" value="1"/>
</dbReference>
<sequence length="82" mass="9522">MKVLLDEGVLTLRGEKKSDTEDKERRFTERYYGRFERRLALGRQVDENKVAATFKNGVLAVPLPKTEKARANVKRISIDRDK</sequence>
<dbReference type="EMBL" id="AY316747">
    <property type="protein sequence ID" value="AAQ87437.1"/>
    <property type="molecule type" value="Genomic_DNA"/>
</dbReference>
<reference evidence="5" key="1">
    <citation type="submission" date="2003-06" db="EMBL/GenBank/DDBJ databases">
        <title>Comparative DNA analysis of two large contigs of the Rhizobium sp. NGR234 megaplasmid 2.</title>
        <authorList>
            <person name="Broughton W.J."/>
            <person name="Perret X."/>
            <person name="Staehelin C."/>
            <person name="Schmitz R.A."/>
            <person name="Raasch C."/>
            <person name="Liesegang H."/>
            <person name="Gottschalk G."/>
            <person name="Streit W.R."/>
        </authorList>
    </citation>
    <scope>NUCLEOTIDE SEQUENCE</scope>
    <source>
        <strain evidence="5">NGR234</strain>
        <plasmid evidence="5">megaplasmid 2</plasmid>
    </source>
</reference>
<keyword evidence="1 5" id="KW-0346">Stress response</keyword>
<dbReference type="SUPFAM" id="SSF49764">
    <property type="entry name" value="HSP20-like chaperones"/>
    <property type="match status" value="1"/>
</dbReference>
<organism evidence="5">
    <name type="scientific">Sinorhizobium fredii (strain NBRC 101917 / NGR234)</name>
    <dbReference type="NCBI Taxonomy" id="394"/>
    <lineage>
        <taxon>Bacteria</taxon>
        <taxon>Pseudomonadati</taxon>
        <taxon>Pseudomonadota</taxon>
        <taxon>Alphaproteobacteria</taxon>
        <taxon>Hyphomicrobiales</taxon>
        <taxon>Rhizobiaceae</taxon>
        <taxon>Sinorhizobium/Ensifer group</taxon>
        <taxon>Sinorhizobium</taxon>
    </lineage>
</organism>
<dbReference type="PANTHER" id="PTHR46733:SF4">
    <property type="entry name" value="HEAT SHOCK PROTEIN 21, CHLOROPLASTIC"/>
    <property type="match status" value="1"/>
</dbReference>
<proteinExistence type="inferred from homology"/>
<accession>Q6W1D1</accession>
<evidence type="ECO:0000256" key="2">
    <source>
        <dbReference type="PROSITE-ProRule" id="PRU00285"/>
    </source>
</evidence>
<dbReference type="AlphaFoldDB" id="Q6W1D1"/>
<dbReference type="PANTHER" id="PTHR46733">
    <property type="entry name" value="26.5 KDA HEAT SHOCK PROTEIN, MITOCHONDRIAL"/>
    <property type="match status" value="1"/>
</dbReference>
<name>Q6W1D1_SINFN</name>
<feature type="domain" description="SHSP" evidence="4">
    <location>
        <begin position="1"/>
        <end position="81"/>
    </location>
</feature>
<evidence type="ECO:0000313" key="5">
    <source>
        <dbReference type="EMBL" id="AAQ87437.1"/>
    </source>
</evidence>
<evidence type="ECO:0000259" key="4">
    <source>
        <dbReference type="PROSITE" id="PS01031"/>
    </source>
</evidence>
<keyword evidence="5" id="KW-0614">Plasmid</keyword>
<geneLocation type="plasmid" evidence="5">
    <name>megaplasmid 2</name>
</geneLocation>
<evidence type="ECO:0000256" key="1">
    <source>
        <dbReference type="ARBA" id="ARBA00023016"/>
    </source>
</evidence>
<comment type="similarity">
    <text evidence="2 3">Belongs to the small heat shock protein (HSP20) family.</text>
</comment>
<dbReference type="GO" id="GO:0009408">
    <property type="term" value="P:response to heat"/>
    <property type="evidence" value="ECO:0007669"/>
    <property type="project" value="InterPro"/>
</dbReference>
<dbReference type="PROSITE" id="PS01031">
    <property type="entry name" value="SHSP"/>
    <property type="match status" value="1"/>
</dbReference>
<protein>
    <submittedName>
        <fullName evidence="5">Small heat shock protein</fullName>
    </submittedName>
</protein>
<dbReference type="Gene3D" id="2.60.40.790">
    <property type="match status" value="1"/>
</dbReference>
<dbReference type="InterPro" id="IPR002068">
    <property type="entry name" value="A-crystallin/Hsp20_dom"/>
</dbReference>
<dbReference type="InterPro" id="IPR044587">
    <property type="entry name" value="HSP21-like"/>
</dbReference>
<gene>
    <name evidence="5" type="ORF">RNGR00311</name>
</gene>
<evidence type="ECO:0000256" key="3">
    <source>
        <dbReference type="RuleBase" id="RU003616"/>
    </source>
</evidence>
<dbReference type="Pfam" id="PF00011">
    <property type="entry name" value="HSP20"/>
    <property type="match status" value="1"/>
</dbReference>
<dbReference type="InterPro" id="IPR008978">
    <property type="entry name" value="HSP20-like_chaperone"/>
</dbReference>